<comment type="cofactor">
    <cofactor evidence="1">
        <name>Mg(2+)</name>
        <dbReference type="ChEBI" id="CHEBI:18420"/>
    </cofactor>
</comment>
<evidence type="ECO:0000259" key="2">
    <source>
        <dbReference type="PROSITE" id="PS50883"/>
    </source>
</evidence>
<keyword evidence="5" id="KW-1185">Reference proteome</keyword>
<dbReference type="InterPro" id="IPR029787">
    <property type="entry name" value="Nucleotide_cyclase"/>
</dbReference>
<dbReference type="GO" id="GO:0003824">
    <property type="term" value="F:catalytic activity"/>
    <property type="evidence" value="ECO:0007669"/>
    <property type="project" value="UniProtKB-ARBA"/>
</dbReference>
<dbReference type="SMART" id="SM00267">
    <property type="entry name" value="GGDEF"/>
    <property type="match status" value="1"/>
</dbReference>
<proteinExistence type="predicted"/>
<dbReference type="PANTHER" id="PTHR44757">
    <property type="entry name" value="DIGUANYLATE CYCLASE DGCP"/>
    <property type="match status" value="1"/>
</dbReference>
<dbReference type="PROSITE" id="PS50887">
    <property type="entry name" value="GGDEF"/>
    <property type="match status" value="1"/>
</dbReference>
<dbReference type="Gene3D" id="3.30.70.270">
    <property type="match status" value="1"/>
</dbReference>
<dbReference type="InterPro" id="IPR000160">
    <property type="entry name" value="GGDEF_dom"/>
</dbReference>
<dbReference type="CDD" id="cd01948">
    <property type="entry name" value="EAL"/>
    <property type="match status" value="1"/>
</dbReference>
<dbReference type="SUPFAM" id="SSF55781">
    <property type="entry name" value="GAF domain-like"/>
    <property type="match status" value="3"/>
</dbReference>
<dbReference type="InterPro" id="IPR012292">
    <property type="entry name" value="Globin/Proto"/>
</dbReference>
<dbReference type="EMBL" id="MWIO01000035">
    <property type="protein sequence ID" value="THD06457.1"/>
    <property type="molecule type" value="Genomic_DNA"/>
</dbReference>
<dbReference type="SUPFAM" id="SSF55073">
    <property type="entry name" value="Nucleotide cyclase"/>
    <property type="match status" value="1"/>
</dbReference>
<accession>A0A4S3KDC8</accession>
<dbReference type="Pfam" id="PF00990">
    <property type="entry name" value="GGDEF"/>
    <property type="match status" value="1"/>
</dbReference>
<organism evidence="4 5">
    <name type="scientific">Rhodanobacter lindaniclasticus</name>
    <dbReference type="NCBI Taxonomy" id="75310"/>
    <lineage>
        <taxon>Bacteria</taxon>
        <taxon>Pseudomonadati</taxon>
        <taxon>Pseudomonadota</taxon>
        <taxon>Gammaproteobacteria</taxon>
        <taxon>Lysobacterales</taxon>
        <taxon>Rhodanobacteraceae</taxon>
        <taxon>Rhodanobacter</taxon>
    </lineage>
</organism>
<comment type="caution">
    <text evidence="4">The sequence shown here is derived from an EMBL/GenBank/DDBJ whole genome shotgun (WGS) entry which is preliminary data.</text>
</comment>
<feature type="domain" description="EAL" evidence="2">
    <location>
        <begin position="889"/>
        <end position="1144"/>
    </location>
</feature>
<feature type="domain" description="GGDEF" evidence="3">
    <location>
        <begin position="408"/>
        <end position="544"/>
    </location>
</feature>
<dbReference type="InterPro" id="IPR003018">
    <property type="entry name" value="GAF"/>
</dbReference>
<protein>
    <recommendedName>
        <fullName evidence="6">Diguanylate cyclase</fullName>
    </recommendedName>
</protein>
<gene>
    <name evidence="4" type="ORF">B1991_13185</name>
</gene>
<dbReference type="GO" id="GO:0019825">
    <property type="term" value="F:oxygen binding"/>
    <property type="evidence" value="ECO:0007669"/>
    <property type="project" value="InterPro"/>
</dbReference>
<dbReference type="SUPFAM" id="SSF141868">
    <property type="entry name" value="EAL domain-like"/>
    <property type="match status" value="1"/>
</dbReference>
<dbReference type="SMART" id="SM00052">
    <property type="entry name" value="EAL"/>
    <property type="match status" value="1"/>
</dbReference>
<dbReference type="Gene3D" id="3.20.20.450">
    <property type="entry name" value="EAL domain"/>
    <property type="match status" value="1"/>
</dbReference>
<evidence type="ECO:0008006" key="6">
    <source>
        <dbReference type="Google" id="ProtNLM"/>
    </source>
</evidence>
<dbReference type="NCBIfam" id="TIGR00254">
    <property type="entry name" value="GGDEF"/>
    <property type="match status" value="1"/>
</dbReference>
<dbReference type="InterPro" id="IPR043128">
    <property type="entry name" value="Rev_trsase/Diguanyl_cyclase"/>
</dbReference>
<dbReference type="InterPro" id="IPR052155">
    <property type="entry name" value="Biofilm_reg_signaling"/>
</dbReference>
<dbReference type="InterPro" id="IPR035919">
    <property type="entry name" value="EAL_sf"/>
</dbReference>
<dbReference type="GO" id="GO:0020037">
    <property type="term" value="F:heme binding"/>
    <property type="evidence" value="ECO:0007669"/>
    <property type="project" value="InterPro"/>
</dbReference>
<dbReference type="CDD" id="cd01949">
    <property type="entry name" value="GGDEF"/>
    <property type="match status" value="1"/>
</dbReference>
<dbReference type="FunFam" id="3.30.70.270:FF:000001">
    <property type="entry name" value="Diguanylate cyclase domain protein"/>
    <property type="match status" value="1"/>
</dbReference>
<evidence type="ECO:0000313" key="4">
    <source>
        <dbReference type="EMBL" id="THD06457.1"/>
    </source>
</evidence>
<dbReference type="InterPro" id="IPR029016">
    <property type="entry name" value="GAF-like_dom_sf"/>
</dbReference>
<sequence length="1254" mass="136545">MGVEGQDRQHGGLRERFYQSVAETLTLLHPAADYDRRRALREVATTLVSTMDLPLVWIGRRELGQSTLDLIAAGPAAEYASVWPVSDDPREPGGRGPVGAALREGRPQLASIDAPEDADWHGAAHTYGLDSIIVAASGTADGGQLGLAAYSRRGGPPLTDELLDWAQRLADELARFWDDQAQLERSLRLSRFRDAHRTIQRALLAHPEPAAIYMTLANALVKDAAASAVMVYVPEGGVLRRAVGAGPLVELLAALPEPPKHADEPPMPVATQAWMDGEPVVRLQPSAWPDVSPVWRGESLGEVAAIGCWPIFLALPGDTEIEHHANAVLLLAATEIDAFDADLRRLLDEISDTVGLALRQYAQRQALVREQERQTYLALHDALTDLPNRRALDYHLERALARAVRHHHLVAVGMLDLDDLKPINDRYGHAVGDRVLVEVARRLHDALRSEDSVARVGGDEFVLVLEDLASEDDLVLLLERLWQSLQQPIPVGGQSIDITVSLGVALYPTHAQDSGEQLLRLADQAMYHVKAHKQQRSAWWALARTEGDGRETSGEDVGLTEPYGPQAAAVMRPCADAWQVQLPVVAQRFHAALAAHAGIAGLLADFPPAALEAFRERLARHLQTLCYPELDEAGQRAGAIRAGVCQAACGLEEAWLAEAIEQLRLILGAALGRGPRSQRNALAIVLQRLARDQQWQLESMRDLQRRREAVLARIHAAAWSAHDILDLLEDTVQVLAAHEELVVCAAGRPDASGEMVSELVAGAVPAEYLRITNQGVAPPLRVGPAAMQREEPLRRAWQSGRVERSAHYGTDPAMASWRDTAERHGIVSQVAVPLCLAPGQPVALLALYSGYAGGLRGEHQRAFVERIRQALELALLRMAPRRQLAALLPAFVRERWRGMLAGGALRMHYQPMVRLADNQIAGFEALARLRDDSGGLQLPASFMPALGAAGLMRLFRDGIIQAVARRQSLARSGLVLGMSVNVPVAALRDARYARTVETILQASGCPPGSLRFEAFENASGIGCWALLAETGVQSLKSIDPQALDDDRTLSRNLVARLSQSPFDRVKIDHALIAQARHDPLGTLRVLRQLIRVSHDLGLEVVIEGLESAGMLEAASILGADFGQGYALAHPMPPEELPDWLGIARTSRAGAPPRCALGALASALRWEERFAGLFDVPDARQRHVRAGSGVAEWLRVAEGVPAALHAAHREMLEGAALGPFDPGHARRRDRLFALLVERALVEEQRQGHDQPRPGR</sequence>
<evidence type="ECO:0000259" key="3">
    <source>
        <dbReference type="PROSITE" id="PS50887"/>
    </source>
</evidence>
<dbReference type="Gene3D" id="3.30.450.40">
    <property type="match status" value="3"/>
</dbReference>
<dbReference type="AlphaFoldDB" id="A0A4S3KDC8"/>
<dbReference type="Gene3D" id="1.10.490.10">
    <property type="entry name" value="Globins"/>
    <property type="match status" value="1"/>
</dbReference>
<dbReference type="Pfam" id="PF00563">
    <property type="entry name" value="EAL"/>
    <property type="match status" value="1"/>
</dbReference>
<name>A0A4S3KDC8_9GAMM</name>
<dbReference type="Proteomes" id="UP000306317">
    <property type="component" value="Unassembled WGS sequence"/>
</dbReference>
<dbReference type="RefSeq" id="WP_246031166.1">
    <property type="nucleotide sequence ID" value="NZ_MWIO01000035.1"/>
</dbReference>
<reference evidence="4 5" key="1">
    <citation type="submission" date="2017-02" db="EMBL/GenBank/DDBJ databases">
        <title>Whole genome sequencing of Rhodanobacter lindaniclasticus DSM 17932.</title>
        <authorList>
            <person name="Kumar S."/>
            <person name="Patil P."/>
            <person name="Patil P.B."/>
        </authorList>
    </citation>
    <scope>NUCLEOTIDE SEQUENCE [LARGE SCALE GENOMIC DNA]</scope>
    <source>
        <strain evidence="4 5">DSM 17932</strain>
    </source>
</reference>
<dbReference type="PROSITE" id="PS50883">
    <property type="entry name" value="EAL"/>
    <property type="match status" value="1"/>
</dbReference>
<evidence type="ECO:0000256" key="1">
    <source>
        <dbReference type="ARBA" id="ARBA00001946"/>
    </source>
</evidence>
<dbReference type="InterPro" id="IPR001633">
    <property type="entry name" value="EAL_dom"/>
</dbReference>
<dbReference type="PANTHER" id="PTHR44757:SF2">
    <property type="entry name" value="BIOFILM ARCHITECTURE MAINTENANCE PROTEIN MBAA"/>
    <property type="match status" value="1"/>
</dbReference>
<dbReference type="SMART" id="SM00065">
    <property type="entry name" value="GAF"/>
    <property type="match status" value="1"/>
</dbReference>
<evidence type="ECO:0000313" key="5">
    <source>
        <dbReference type="Proteomes" id="UP000306317"/>
    </source>
</evidence>